<comment type="catalytic activity">
    <reaction evidence="26">
        <text>1,3-dihexadecanoyl-2-(9Z-octadecenoyl)glycerol + H2O = 1-hexadecanoyl-2-(9Z-octadecenoyl)-glycerol + hexadecanoate + H(+)</text>
        <dbReference type="Rhea" id="RHEA:40979"/>
        <dbReference type="ChEBI" id="CHEBI:7896"/>
        <dbReference type="ChEBI" id="CHEBI:15377"/>
        <dbReference type="ChEBI" id="CHEBI:15378"/>
        <dbReference type="ChEBI" id="CHEBI:75585"/>
        <dbReference type="ChEBI" id="CHEBI:75688"/>
    </reaction>
    <physiologicalReaction direction="left-to-right" evidence="26">
        <dbReference type="Rhea" id="RHEA:40980"/>
    </physiologicalReaction>
</comment>
<evidence type="ECO:0000256" key="24">
    <source>
        <dbReference type="ARBA" id="ARBA00045916"/>
    </source>
</evidence>
<name>A0A8T2MLU8_ASTMX</name>
<dbReference type="InterPro" id="IPR035547">
    <property type="entry name" value="Phospholipase_B"/>
</dbReference>
<dbReference type="InterPro" id="IPR036514">
    <property type="entry name" value="SGNH_hydro_sf"/>
</dbReference>
<evidence type="ECO:0000256" key="31">
    <source>
        <dbReference type="ARBA" id="ARBA00048049"/>
    </source>
</evidence>
<keyword evidence="7" id="KW-1003">Cell membrane</keyword>
<comment type="catalytic activity">
    <reaction evidence="17">
        <text>a triacylglycerol + H2O = a diacylglycerol + a fatty acid + H(+)</text>
        <dbReference type="Rhea" id="RHEA:12044"/>
        <dbReference type="ChEBI" id="CHEBI:15377"/>
        <dbReference type="ChEBI" id="CHEBI:15378"/>
        <dbReference type="ChEBI" id="CHEBI:17855"/>
        <dbReference type="ChEBI" id="CHEBI:18035"/>
        <dbReference type="ChEBI" id="CHEBI:28868"/>
        <dbReference type="EC" id="3.1.1.3"/>
    </reaction>
    <physiologicalReaction direction="left-to-right" evidence="17">
        <dbReference type="Rhea" id="RHEA:12045"/>
    </physiologicalReaction>
</comment>
<evidence type="ECO:0000256" key="8">
    <source>
        <dbReference type="ARBA" id="ARBA00022692"/>
    </source>
</evidence>
<comment type="subcellular location">
    <subcellularLocation>
        <location evidence="1">Apical cell membrane</location>
        <topology evidence="1">Single-pass type I membrane protein</topology>
    </subcellularLocation>
</comment>
<keyword evidence="10" id="KW-0677">Repeat</keyword>
<evidence type="ECO:0000256" key="43">
    <source>
        <dbReference type="ARBA" id="ARBA00048939"/>
    </source>
</evidence>
<organism evidence="48 49">
    <name type="scientific">Astyanax mexicanus</name>
    <name type="common">Blind cave fish</name>
    <name type="synonym">Astyanax fasciatus mexicanus</name>
    <dbReference type="NCBI Taxonomy" id="7994"/>
    <lineage>
        <taxon>Eukaryota</taxon>
        <taxon>Metazoa</taxon>
        <taxon>Chordata</taxon>
        <taxon>Craniata</taxon>
        <taxon>Vertebrata</taxon>
        <taxon>Euteleostomi</taxon>
        <taxon>Actinopterygii</taxon>
        <taxon>Neopterygii</taxon>
        <taxon>Teleostei</taxon>
        <taxon>Ostariophysi</taxon>
        <taxon>Characiformes</taxon>
        <taxon>Characoidei</taxon>
        <taxon>Acestrorhamphidae</taxon>
        <taxon>Acestrorhamphinae</taxon>
        <taxon>Astyanax</taxon>
    </lineage>
</organism>
<keyword evidence="15" id="KW-0325">Glycoprotein</keyword>
<evidence type="ECO:0000256" key="11">
    <source>
        <dbReference type="ARBA" id="ARBA00022801"/>
    </source>
</evidence>
<keyword evidence="16" id="KW-1208">Phospholipid metabolism</keyword>
<evidence type="ECO:0000256" key="27">
    <source>
        <dbReference type="ARBA" id="ARBA00047438"/>
    </source>
</evidence>
<feature type="chain" id="PRO_5035761066" description="Phospholipase B1, membrane-associated" evidence="47">
    <location>
        <begin position="21"/>
        <end position="430"/>
    </location>
</feature>
<comment type="catalytic activity">
    <reaction evidence="36">
        <text>1,2,3-tri-(9Z-octadecenoyl)-glycerol + H2O = di-(9Z)-octadecenoylglycerol + (9Z)-octadecenoate + H(+)</text>
        <dbReference type="Rhea" id="RHEA:38575"/>
        <dbReference type="ChEBI" id="CHEBI:15377"/>
        <dbReference type="ChEBI" id="CHEBI:15378"/>
        <dbReference type="ChEBI" id="CHEBI:30823"/>
        <dbReference type="ChEBI" id="CHEBI:53753"/>
        <dbReference type="ChEBI" id="CHEBI:75945"/>
    </reaction>
    <physiologicalReaction direction="left-to-right" evidence="36">
        <dbReference type="Rhea" id="RHEA:38576"/>
    </physiologicalReaction>
</comment>
<keyword evidence="12" id="KW-1133">Transmembrane helix</keyword>
<evidence type="ECO:0000256" key="7">
    <source>
        <dbReference type="ARBA" id="ARBA00022475"/>
    </source>
</evidence>
<keyword evidence="13" id="KW-0443">Lipid metabolism</keyword>
<keyword evidence="11" id="KW-0378">Hydrolase</keyword>
<comment type="similarity">
    <text evidence="2">Belongs to the 'GDSL' lipolytic enzyme family. Phospholipase B1 subfamily.</text>
</comment>
<comment type="catalytic activity">
    <reaction evidence="32">
        <text>1,2-di-(9Z-octadecenoyl)-sn-glycero-3-phosphocholine + H2O = 1-(9Z-octadecenoyl)-sn-glycero-3-phosphocholine + (9Z)-octadecenoate + H(+)</text>
        <dbReference type="Rhea" id="RHEA:40923"/>
        <dbReference type="ChEBI" id="CHEBI:15377"/>
        <dbReference type="ChEBI" id="CHEBI:15378"/>
        <dbReference type="ChEBI" id="CHEBI:28610"/>
        <dbReference type="ChEBI" id="CHEBI:30823"/>
        <dbReference type="ChEBI" id="CHEBI:74669"/>
    </reaction>
    <physiologicalReaction direction="left-to-right" evidence="32">
        <dbReference type="Rhea" id="RHEA:40924"/>
    </physiologicalReaction>
</comment>
<evidence type="ECO:0000256" key="20">
    <source>
        <dbReference type="ARBA" id="ARBA00029723"/>
    </source>
</evidence>
<evidence type="ECO:0000256" key="9">
    <source>
        <dbReference type="ARBA" id="ARBA00022729"/>
    </source>
</evidence>
<comment type="catalytic activity">
    <reaction evidence="46">
        <text>2-(9Z-octadecenoyl)-glycerol + H2O = glycerol + (9Z)-octadecenoate + H(+)</text>
        <dbReference type="Rhea" id="RHEA:38491"/>
        <dbReference type="ChEBI" id="CHEBI:15377"/>
        <dbReference type="ChEBI" id="CHEBI:15378"/>
        <dbReference type="ChEBI" id="CHEBI:17754"/>
        <dbReference type="ChEBI" id="CHEBI:30823"/>
        <dbReference type="ChEBI" id="CHEBI:73990"/>
    </reaction>
    <physiologicalReaction direction="left-to-right" evidence="46">
        <dbReference type="Rhea" id="RHEA:38492"/>
    </physiologicalReaction>
</comment>
<sequence>MEWLLITVATCLLASCPVKGDDWRWEYEEGLSHYSEEALRKEYPEKARPTSFKHPLFRCPDMTASTSIPNSIEMVKAADIKVIAALGDSLTTAIGANATTVLGIPIEFRHVSWSIGGYGTFQDVITLANIIRLFNPSVVGPAPTKTVHGTPAPLSETGFNLAVTGHNTFNLPGQTRHLIDTLKTYEGVNFDEDWKLLTILIGMNDICDYCKDKSLFSVENFIHYMTVSLEMLMNEVPRMIVNVVQILPMETLCEVQKPTPGCLLQRSFCSCLVKPATGSADLKELIEINLQFQNALEQLLYSDRFFKSDFSVVLQPFLKFADPPRHPNGKIDMSFFTPDCFHFTMKGHEELAKGLWNNMFQPEGEKLMVESFSTPIQLMCPPDHPYIYTKPHAASGGPPVSGGPRLATVLSTMTALTFLLFWWARSMASV</sequence>
<evidence type="ECO:0000256" key="30">
    <source>
        <dbReference type="ARBA" id="ARBA00048015"/>
    </source>
</evidence>
<feature type="signal peptide" evidence="47">
    <location>
        <begin position="1"/>
        <end position="20"/>
    </location>
</feature>
<evidence type="ECO:0000256" key="28">
    <source>
        <dbReference type="ARBA" id="ARBA00047459"/>
    </source>
</evidence>
<dbReference type="EC" id="3.1.1.3" evidence="5"/>
<evidence type="ECO:0000256" key="44">
    <source>
        <dbReference type="ARBA" id="ARBA00049363"/>
    </source>
</evidence>
<evidence type="ECO:0000313" key="48">
    <source>
        <dbReference type="EMBL" id="KAG9282965.1"/>
    </source>
</evidence>
<evidence type="ECO:0000256" key="19">
    <source>
        <dbReference type="ARBA" id="ARBA00023422"/>
    </source>
</evidence>
<comment type="function">
    <text evidence="24">Calcium-independent membrane-associated phospholipase that catalyzes complete diacylation of phospholipids by hydrolyzing both sn-1 and sn-2 fatty acyl chains attached to the glycerol backbone (phospholipase B activity). Has dual phospholipase and lysophospholipase activities toward diacylphospholipids. Preferentially cleaves sn-2 ester bonds over sn-1 bonds. Acts as a lipase toward glycerolipid substrates. Hydrolyzes fatty acyl chains of diacylglycerols with preference for the sn-2 position and of triacylglycerols with not positional selectivity. May also hydrolyze long chain retinyl esters such as retinyl palmitate. May contribute to digestion of dietary phospholipids, glycerolipids and retinoids, facilitating lipid absorption at the brush border.</text>
</comment>
<evidence type="ECO:0000256" key="3">
    <source>
        <dbReference type="ARBA" id="ARBA00013274"/>
    </source>
</evidence>
<dbReference type="PANTHER" id="PTHR21325:SF45">
    <property type="entry name" value="PHOSPHOLIPASE B1, MEMBRANE-ASSOCIATED"/>
    <property type="match status" value="1"/>
</dbReference>
<comment type="catalytic activity">
    <reaction evidence="45">
        <text>1,3-di-(9Z-octadecenoyl)-glycerol + H2O = 1-(9Z-octadecenoyl)-glycerol + (9Z)-octadecenoate + H(+)</text>
        <dbReference type="Rhea" id="RHEA:39939"/>
        <dbReference type="ChEBI" id="CHEBI:15377"/>
        <dbReference type="ChEBI" id="CHEBI:15378"/>
        <dbReference type="ChEBI" id="CHEBI:30823"/>
        <dbReference type="ChEBI" id="CHEBI:75342"/>
        <dbReference type="ChEBI" id="CHEBI:75735"/>
    </reaction>
    <physiologicalReaction direction="left-to-right" evidence="45">
        <dbReference type="Rhea" id="RHEA:39940"/>
    </physiologicalReaction>
</comment>
<dbReference type="GO" id="GO:0004806">
    <property type="term" value="F:triacylglycerol lipase activity"/>
    <property type="evidence" value="ECO:0007669"/>
    <property type="project" value="UniProtKB-EC"/>
</dbReference>
<comment type="catalytic activity">
    <reaction evidence="40">
        <text>1-hexadecanoyl-2-(9Z-octadecenoyl)-sn-glycero-3-phosphocholine + H2O = 1-hexadecanoyl-sn-glycero-3-phosphocholine + (9Z)-octadecenoate + H(+)</text>
        <dbReference type="Rhea" id="RHEA:38779"/>
        <dbReference type="ChEBI" id="CHEBI:15377"/>
        <dbReference type="ChEBI" id="CHEBI:15378"/>
        <dbReference type="ChEBI" id="CHEBI:30823"/>
        <dbReference type="ChEBI" id="CHEBI:72998"/>
        <dbReference type="ChEBI" id="CHEBI:73001"/>
    </reaction>
    <physiologicalReaction direction="left-to-right" evidence="40">
        <dbReference type="Rhea" id="RHEA:38780"/>
    </physiologicalReaction>
</comment>
<comment type="catalytic activity">
    <reaction evidence="33">
        <text>1,2-dihexadecanoyl-sn-glycero-3-phosphocholine + H2O = 1-hexadecanoyl-sn-glycero-3-phosphocholine + hexadecanoate + H(+)</text>
        <dbReference type="Rhea" id="RHEA:41223"/>
        <dbReference type="ChEBI" id="CHEBI:7896"/>
        <dbReference type="ChEBI" id="CHEBI:15377"/>
        <dbReference type="ChEBI" id="CHEBI:15378"/>
        <dbReference type="ChEBI" id="CHEBI:72998"/>
        <dbReference type="ChEBI" id="CHEBI:72999"/>
    </reaction>
    <physiologicalReaction direction="left-to-right" evidence="33">
        <dbReference type="Rhea" id="RHEA:41224"/>
    </physiologicalReaction>
</comment>
<dbReference type="AlphaFoldDB" id="A0A8T2MLU8"/>
<evidence type="ECO:0000256" key="4">
    <source>
        <dbReference type="ARBA" id="ARBA00013278"/>
    </source>
</evidence>
<evidence type="ECO:0000256" key="42">
    <source>
        <dbReference type="ARBA" id="ARBA00048872"/>
    </source>
</evidence>
<dbReference type="EC" id="3.1.1.4" evidence="4"/>
<dbReference type="EC" id="3.1.1.5" evidence="3"/>
<evidence type="ECO:0000256" key="5">
    <source>
        <dbReference type="ARBA" id="ARBA00013279"/>
    </source>
</evidence>
<evidence type="ECO:0000256" key="10">
    <source>
        <dbReference type="ARBA" id="ARBA00022737"/>
    </source>
</evidence>
<reference evidence="48 49" key="1">
    <citation type="submission" date="2021-07" db="EMBL/GenBank/DDBJ databases">
        <authorList>
            <person name="Imarazene B."/>
            <person name="Zahm M."/>
            <person name="Klopp C."/>
            <person name="Cabau C."/>
            <person name="Beille S."/>
            <person name="Jouanno E."/>
            <person name="Castinel A."/>
            <person name="Lluch J."/>
            <person name="Gil L."/>
            <person name="Kuchtly C."/>
            <person name="Lopez Roques C."/>
            <person name="Donnadieu C."/>
            <person name="Parrinello H."/>
            <person name="Journot L."/>
            <person name="Du K."/>
            <person name="Schartl M."/>
            <person name="Retaux S."/>
            <person name="Guiguen Y."/>
        </authorList>
    </citation>
    <scope>NUCLEOTIDE SEQUENCE [LARGE SCALE GENOMIC DNA]</scope>
    <source>
        <strain evidence="48">Pach_M1</strain>
        <tissue evidence="48">Testis</tissue>
    </source>
</reference>
<keyword evidence="14" id="KW-0472">Membrane</keyword>
<evidence type="ECO:0000256" key="35">
    <source>
        <dbReference type="ARBA" id="ARBA00048374"/>
    </source>
</evidence>
<evidence type="ECO:0000256" key="2">
    <source>
        <dbReference type="ARBA" id="ARBA00009979"/>
    </source>
</evidence>
<comment type="catalytic activity">
    <reaction evidence="31">
        <text>a 1-O-alkyl-2-acyl-sn-glycero-3-phosphocholine + H2O = a 1-O-alkyl-sn-glycero-3-phosphocholine + a fatty acid + H(+)</text>
        <dbReference type="Rhea" id="RHEA:36231"/>
        <dbReference type="ChEBI" id="CHEBI:15377"/>
        <dbReference type="ChEBI" id="CHEBI:15378"/>
        <dbReference type="ChEBI" id="CHEBI:28868"/>
        <dbReference type="ChEBI" id="CHEBI:30909"/>
        <dbReference type="ChEBI" id="CHEBI:36702"/>
        <dbReference type="EC" id="3.1.1.4"/>
    </reaction>
    <physiologicalReaction direction="left-to-right" evidence="31">
        <dbReference type="Rhea" id="RHEA:36232"/>
    </physiologicalReaction>
</comment>
<comment type="catalytic activity">
    <reaction evidence="30">
        <text>1-hexadecanoyl-2-(9Z-octadecenoyl)-sn-glycero-3-phospho-(1'-sn-glycerol) + H2O = 1-hexadecanoyl-sn-glycero-3-phospho-(1'-sn-glycerol) + (9Z)-octadecenoate + H(+)</text>
        <dbReference type="Rhea" id="RHEA:40919"/>
        <dbReference type="ChEBI" id="CHEBI:15377"/>
        <dbReference type="ChEBI" id="CHEBI:15378"/>
        <dbReference type="ChEBI" id="CHEBI:30823"/>
        <dbReference type="ChEBI" id="CHEBI:72841"/>
        <dbReference type="ChEBI" id="CHEBI:75158"/>
    </reaction>
    <physiologicalReaction direction="left-to-right" evidence="30">
        <dbReference type="Rhea" id="RHEA:40920"/>
    </physiologicalReaction>
</comment>
<evidence type="ECO:0000256" key="34">
    <source>
        <dbReference type="ARBA" id="ARBA00048362"/>
    </source>
</evidence>
<comment type="catalytic activity">
    <reaction evidence="43">
        <text>1-hexadecanoyl-2-(9Z)-octadecenoyl-3-octadecanoyl-sn-glycerol + H2O = 1-hexadecanoyl-3-octadecanoyl-sn-glycerol + (9Z)-octadecenoate + H(+)</text>
        <dbReference type="Rhea" id="RHEA:41103"/>
        <dbReference type="ChEBI" id="CHEBI:15377"/>
        <dbReference type="ChEBI" id="CHEBI:15378"/>
        <dbReference type="ChEBI" id="CHEBI:30823"/>
        <dbReference type="ChEBI" id="CHEBI:77623"/>
        <dbReference type="ChEBI" id="CHEBI:77624"/>
    </reaction>
    <physiologicalReaction direction="left-to-right" evidence="43">
        <dbReference type="Rhea" id="RHEA:41104"/>
    </physiologicalReaction>
</comment>
<dbReference type="Pfam" id="PF00657">
    <property type="entry name" value="Lipase_GDSL"/>
    <property type="match status" value="1"/>
</dbReference>
<evidence type="ECO:0000256" key="23">
    <source>
        <dbReference type="ARBA" id="ARBA00033022"/>
    </source>
</evidence>
<evidence type="ECO:0000256" key="33">
    <source>
        <dbReference type="ARBA" id="ARBA00048227"/>
    </source>
</evidence>
<comment type="catalytic activity">
    <reaction evidence="41">
        <text>1,3-dihexadecanoyl-2-(9Z-octadecenoyl)glycerol + H2O = 1,3-dihexadecanoylglycerol + (9Z)-octadecenoate + H(+)</text>
        <dbReference type="Rhea" id="RHEA:40983"/>
        <dbReference type="ChEBI" id="CHEBI:15377"/>
        <dbReference type="ChEBI" id="CHEBI:15378"/>
        <dbReference type="ChEBI" id="CHEBI:30823"/>
        <dbReference type="ChEBI" id="CHEBI:75688"/>
        <dbReference type="ChEBI" id="CHEBI:77619"/>
    </reaction>
    <physiologicalReaction direction="left-to-right" evidence="41">
        <dbReference type="Rhea" id="RHEA:40984"/>
    </physiologicalReaction>
</comment>
<evidence type="ECO:0000256" key="22">
    <source>
        <dbReference type="ARBA" id="ARBA00031485"/>
    </source>
</evidence>
<comment type="catalytic activity">
    <reaction evidence="27">
        <text>1-(9Z-octadecenoyl)-glycerol + H2O = glycerol + (9Z)-octadecenoate + H(+)</text>
        <dbReference type="Rhea" id="RHEA:38487"/>
        <dbReference type="ChEBI" id="CHEBI:15377"/>
        <dbReference type="ChEBI" id="CHEBI:15378"/>
        <dbReference type="ChEBI" id="CHEBI:17754"/>
        <dbReference type="ChEBI" id="CHEBI:30823"/>
        <dbReference type="ChEBI" id="CHEBI:75342"/>
    </reaction>
    <physiologicalReaction direction="left-to-right" evidence="27">
        <dbReference type="Rhea" id="RHEA:38488"/>
    </physiologicalReaction>
</comment>
<dbReference type="CDD" id="cd01824">
    <property type="entry name" value="Phospholipase_B_like"/>
    <property type="match status" value="1"/>
</dbReference>
<evidence type="ECO:0000256" key="25">
    <source>
        <dbReference type="ARBA" id="ARBA00047324"/>
    </source>
</evidence>
<evidence type="ECO:0000256" key="36">
    <source>
        <dbReference type="ARBA" id="ARBA00048386"/>
    </source>
</evidence>
<keyword evidence="8" id="KW-0812">Transmembrane</keyword>
<dbReference type="GO" id="GO:0004623">
    <property type="term" value="F:phospholipase A2 activity"/>
    <property type="evidence" value="ECO:0007669"/>
    <property type="project" value="UniProtKB-EC"/>
</dbReference>
<evidence type="ECO:0000256" key="26">
    <source>
        <dbReference type="ARBA" id="ARBA00047363"/>
    </source>
</evidence>
<evidence type="ECO:0000256" key="14">
    <source>
        <dbReference type="ARBA" id="ARBA00023136"/>
    </source>
</evidence>
<comment type="caution">
    <text evidence="48">The sequence shown here is derived from an EMBL/GenBank/DDBJ whole genome shotgun (WGS) entry which is preliminary data.</text>
</comment>
<comment type="catalytic activity">
    <reaction evidence="39">
        <text>1-hexadecanoyl-sn-glycero-3-phosphocholine + H2O = sn-glycerol 3-phosphocholine + hexadecanoate + H(+)</text>
        <dbReference type="Rhea" id="RHEA:40435"/>
        <dbReference type="ChEBI" id="CHEBI:7896"/>
        <dbReference type="ChEBI" id="CHEBI:15377"/>
        <dbReference type="ChEBI" id="CHEBI:15378"/>
        <dbReference type="ChEBI" id="CHEBI:16870"/>
        <dbReference type="ChEBI" id="CHEBI:72998"/>
    </reaction>
    <physiologicalReaction direction="left-to-right" evidence="39">
        <dbReference type="Rhea" id="RHEA:40436"/>
    </physiologicalReaction>
</comment>
<dbReference type="GO" id="GO:0004622">
    <property type="term" value="F:phosphatidylcholine lysophospholipase activity"/>
    <property type="evidence" value="ECO:0007669"/>
    <property type="project" value="UniProtKB-EC"/>
</dbReference>
<evidence type="ECO:0000256" key="18">
    <source>
        <dbReference type="ARBA" id="ARBA00023408"/>
    </source>
</evidence>
<evidence type="ECO:0000256" key="46">
    <source>
        <dbReference type="ARBA" id="ARBA00049461"/>
    </source>
</evidence>
<evidence type="ECO:0000256" key="21">
    <source>
        <dbReference type="ARBA" id="ARBA00031182"/>
    </source>
</evidence>
<evidence type="ECO:0000256" key="37">
    <source>
        <dbReference type="ARBA" id="ARBA00048454"/>
    </source>
</evidence>
<comment type="catalytic activity">
    <reaction evidence="19">
        <text>a 1,2-diacyl-sn-glycero-3-phosphocholine + H2O = a 1-acyl-sn-glycero-3-phosphocholine + a fatty acid + H(+)</text>
        <dbReference type="Rhea" id="RHEA:15801"/>
        <dbReference type="ChEBI" id="CHEBI:15377"/>
        <dbReference type="ChEBI" id="CHEBI:15378"/>
        <dbReference type="ChEBI" id="CHEBI:28868"/>
        <dbReference type="ChEBI" id="CHEBI:57643"/>
        <dbReference type="ChEBI" id="CHEBI:58168"/>
        <dbReference type="EC" id="3.1.1.4"/>
    </reaction>
    <physiologicalReaction direction="left-to-right" evidence="19">
        <dbReference type="Rhea" id="RHEA:15802"/>
    </physiologicalReaction>
</comment>
<keyword evidence="9 47" id="KW-0732">Signal</keyword>
<comment type="catalytic activity">
    <reaction evidence="28">
        <text>1-hexadecanoyl-2-(9Z)-octadecenoyl-3-octadecanoyl-sn-glycerol + H2O = 1-hexadecanoyl-2-(9Z-octadecenoyl)-sn-glycerol + octadecanoate + H(+)</text>
        <dbReference type="Rhea" id="RHEA:41111"/>
        <dbReference type="ChEBI" id="CHEBI:15377"/>
        <dbReference type="ChEBI" id="CHEBI:15378"/>
        <dbReference type="ChEBI" id="CHEBI:25629"/>
        <dbReference type="ChEBI" id="CHEBI:75466"/>
        <dbReference type="ChEBI" id="CHEBI:77623"/>
    </reaction>
    <physiologicalReaction direction="left-to-right" evidence="28">
        <dbReference type="Rhea" id="RHEA:41112"/>
    </physiologicalReaction>
</comment>
<dbReference type="GO" id="GO:0031526">
    <property type="term" value="C:brush border membrane"/>
    <property type="evidence" value="ECO:0007669"/>
    <property type="project" value="TreeGrafter"/>
</dbReference>
<evidence type="ECO:0000256" key="38">
    <source>
        <dbReference type="ARBA" id="ARBA00048613"/>
    </source>
</evidence>
<dbReference type="Proteomes" id="UP000752171">
    <property type="component" value="Unassembled WGS sequence"/>
</dbReference>
<dbReference type="InterPro" id="IPR038885">
    <property type="entry name" value="PLB1"/>
</dbReference>
<comment type="catalytic activity">
    <reaction evidence="44">
        <text>1,2-dihexadecanoyl-sn-glycero-3-phosphocholine + 2 H2O = sn-glycerol 3-phosphocholine + 2 hexadecanoate + 2 H(+)</text>
        <dbReference type="Rhea" id="RHEA:40975"/>
        <dbReference type="ChEBI" id="CHEBI:7896"/>
        <dbReference type="ChEBI" id="CHEBI:15377"/>
        <dbReference type="ChEBI" id="CHEBI:15378"/>
        <dbReference type="ChEBI" id="CHEBI:16870"/>
        <dbReference type="ChEBI" id="CHEBI:72999"/>
    </reaction>
    <physiologicalReaction direction="left-to-right" evidence="44">
        <dbReference type="Rhea" id="RHEA:40976"/>
    </physiologicalReaction>
</comment>
<comment type="catalytic activity">
    <reaction evidence="18">
        <text>1-hexadecanoyl-2-(9Z,12Z-octadecadienoyl)-sn-glycero-3-phosphocholine + H2O = (9Z,12Z)-octadecadienoate + 1-hexadecanoyl-sn-glycero-3-phosphocholine + H(+)</text>
        <dbReference type="Rhea" id="RHEA:40811"/>
        <dbReference type="ChEBI" id="CHEBI:15377"/>
        <dbReference type="ChEBI" id="CHEBI:15378"/>
        <dbReference type="ChEBI" id="CHEBI:30245"/>
        <dbReference type="ChEBI" id="CHEBI:72998"/>
        <dbReference type="ChEBI" id="CHEBI:73002"/>
    </reaction>
    <physiologicalReaction direction="left-to-right" evidence="18">
        <dbReference type="Rhea" id="RHEA:40812"/>
    </physiologicalReaction>
</comment>
<dbReference type="PANTHER" id="PTHR21325">
    <property type="entry name" value="PHOSPHOLIPASE B, PLB1"/>
    <property type="match status" value="1"/>
</dbReference>
<dbReference type="GO" id="GO:0006644">
    <property type="term" value="P:phospholipid metabolic process"/>
    <property type="evidence" value="ECO:0007669"/>
    <property type="project" value="TreeGrafter"/>
</dbReference>
<evidence type="ECO:0000313" key="49">
    <source>
        <dbReference type="Proteomes" id="UP000752171"/>
    </source>
</evidence>
<comment type="catalytic activity">
    <reaction evidence="37">
        <text>a 1-acyl-sn-glycero-3-phosphocholine + H2O = sn-glycerol 3-phosphocholine + a fatty acid + H(+)</text>
        <dbReference type="Rhea" id="RHEA:15177"/>
        <dbReference type="ChEBI" id="CHEBI:15377"/>
        <dbReference type="ChEBI" id="CHEBI:15378"/>
        <dbReference type="ChEBI" id="CHEBI:16870"/>
        <dbReference type="ChEBI" id="CHEBI:28868"/>
        <dbReference type="ChEBI" id="CHEBI:58168"/>
        <dbReference type="EC" id="3.1.1.5"/>
    </reaction>
    <physiologicalReaction direction="left-to-right" evidence="37">
        <dbReference type="Rhea" id="RHEA:15178"/>
    </physiologicalReaction>
</comment>
<dbReference type="InterPro" id="IPR001087">
    <property type="entry name" value="GDSL"/>
</dbReference>
<evidence type="ECO:0000256" key="32">
    <source>
        <dbReference type="ARBA" id="ARBA00048058"/>
    </source>
</evidence>
<evidence type="ECO:0000256" key="12">
    <source>
        <dbReference type="ARBA" id="ARBA00022989"/>
    </source>
</evidence>
<proteinExistence type="inferred from homology"/>
<gene>
    <name evidence="48" type="primary">PLB1</name>
    <name evidence="48" type="ORF">AMEX_G1678</name>
</gene>
<comment type="catalytic activity">
    <reaction evidence="38">
        <text>1-hexadecanoyl-2-(9Z-octadecenoyl)-sn-glycero-3-phosphoethanolamine + H2O = 1-hexadecanoyl-sn-glycero-3-phosphoethanolamine + (9Z)-octadecenoate + H(+)</text>
        <dbReference type="Rhea" id="RHEA:40911"/>
        <dbReference type="ChEBI" id="CHEBI:15377"/>
        <dbReference type="ChEBI" id="CHEBI:15378"/>
        <dbReference type="ChEBI" id="CHEBI:30823"/>
        <dbReference type="ChEBI" id="CHEBI:73004"/>
        <dbReference type="ChEBI" id="CHEBI:73007"/>
    </reaction>
    <physiologicalReaction direction="left-to-right" evidence="38">
        <dbReference type="Rhea" id="RHEA:40912"/>
    </physiologicalReaction>
</comment>
<evidence type="ECO:0000256" key="6">
    <source>
        <dbReference type="ARBA" id="ARBA00015133"/>
    </source>
</evidence>
<accession>A0A8T2MLU8</accession>
<evidence type="ECO:0000256" key="45">
    <source>
        <dbReference type="ARBA" id="ARBA00049372"/>
    </source>
</evidence>
<protein>
    <recommendedName>
        <fullName evidence="6">Phospholipase B1, membrane-associated</fullName>
        <ecNumber evidence="5">3.1.1.3</ecNumber>
        <ecNumber evidence="4">3.1.1.4</ecNumber>
        <ecNumber evidence="3">3.1.1.5</ecNumber>
    </recommendedName>
    <alternativeName>
        <fullName evidence="20">Lysophospholipase</fullName>
    </alternativeName>
    <alternativeName>
        <fullName evidence="21">Phospholipase A2</fullName>
    </alternativeName>
    <alternativeName>
        <fullName evidence="23">Phospholipase B/lipase</fullName>
    </alternativeName>
    <alternativeName>
        <fullName evidence="22">Triacylglycerol lipase</fullName>
    </alternativeName>
</protein>
<dbReference type="Gene3D" id="3.40.50.1110">
    <property type="entry name" value="SGNH hydrolase"/>
    <property type="match status" value="1"/>
</dbReference>
<evidence type="ECO:0000256" key="17">
    <source>
        <dbReference type="ARBA" id="ARBA00023369"/>
    </source>
</evidence>
<evidence type="ECO:0000256" key="29">
    <source>
        <dbReference type="ARBA" id="ARBA00048011"/>
    </source>
</evidence>
<evidence type="ECO:0000256" key="16">
    <source>
        <dbReference type="ARBA" id="ARBA00023264"/>
    </source>
</evidence>
<dbReference type="FunFam" id="3.40.50.1110:FF:000005">
    <property type="entry name" value="Phospholipase B1"/>
    <property type="match status" value="1"/>
</dbReference>
<dbReference type="SUPFAM" id="SSF52266">
    <property type="entry name" value="SGNH hydrolase"/>
    <property type="match status" value="1"/>
</dbReference>
<evidence type="ECO:0000256" key="40">
    <source>
        <dbReference type="ARBA" id="ARBA00048699"/>
    </source>
</evidence>
<dbReference type="GO" id="GO:0050253">
    <property type="term" value="F:retinyl-palmitate esterase activity"/>
    <property type="evidence" value="ECO:0007669"/>
    <property type="project" value="TreeGrafter"/>
</dbReference>
<comment type="catalytic activity">
    <reaction evidence="42">
        <text>1-O-hexadecyl-2-(9Z)-octadecenoyl-sn-glycero-3-phosphocholine + H2O = 1-O-hexadecyl-sn-glycero-3-phosphocholine + (9Z)-octadecenoate + H(+)</text>
        <dbReference type="Rhea" id="RHEA:40915"/>
        <dbReference type="ChEBI" id="CHEBI:15377"/>
        <dbReference type="ChEBI" id="CHEBI:15378"/>
        <dbReference type="ChEBI" id="CHEBI:30823"/>
        <dbReference type="ChEBI" id="CHEBI:34112"/>
        <dbReference type="ChEBI" id="CHEBI:64496"/>
    </reaction>
    <physiologicalReaction direction="left-to-right" evidence="42">
        <dbReference type="Rhea" id="RHEA:40916"/>
    </physiologicalReaction>
</comment>
<evidence type="ECO:0000256" key="47">
    <source>
        <dbReference type="SAM" id="SignalP"/>
    </source>
</evidence>
<evidence type="ECO:0000256" key="39">
    <source>
        <dbReference type="ARBA" id="ARBA00048656"/>
    </source>
</evidence>
<evidence type="ECO:0000256" key="15">
    <source>
        <dbReference type="ARBA" id="ARBA00023180"/>
    </source>
</evidence>
<comment type="catalytic activity">
    <reaction evidence="29">
        <text>2,3-di-(9Z)-octadecenoyl-sn-glycerol + H2O = 3-(9Z-octadecenoyl)-sn-glycerol + (9Z)-octadecenoate + H(+)</text>
        <dbReference type="Rhea" id="RHEA:42604"/>
        <dbReference type="ChEBI" id="CHEBI:15377"/>
        <dbReference type="ChEBI" id="CHEBI:15378"/>
        <dbReference type="ChEBI" id="CHEBI:30823"/>
        <dbReference type="ChEBI" id="CHEBI:75824"/>
        <dbReference type="ChEBI" id="CHEBI:75938"/>
    </reaction>
    <physiologicalReaction direction="left-to-right" evidence="29">
        <dbReference type="Rhea" id="RHEA:42605"/>
    </physiologicalReaction>
</comment>
<evidence type="ECO:0000256" key="41">
    <source>
        <dbReference type="ARBA" id="ARBA00048869"/>
    </source>
</evidence>
<comment type="catalytic activity">
    <reaction evidence="34">
        <text>1-hexadecanoyl-2-(9Z,12Z-octadecadienoyl)-sn-glycero-3-phosphocholine + H2O = 2-(9Z,12Z-octadecadienoyl)-sn-glycero-3-phosphocholine + hexadecanoate + H(+)</text>
        <dbReference type="Rhea" id="RHEA:40971"/>
        <dbReference type="ChEBI" id="CHEBI:7896"/>
        <dbReference type="ChEBI" id="CHEBI:15377"/>
        <dbReference type="ChEBI" id="CHEBI:15378"/>
        <dbReference type="ChEBI" id="CHEBI:73002"/>
        <dbReference type="ChEBI" id="CHEBI:76084"/>
    </reaction>
    <physiologicalReaction direction="left-to-right" evidence="34">
        <dbReference type="Rhea" id="RHEA:40972"/>
    </physiologicalReaction>
</comment>
<evidence type="ECO:0000256" key="13">
    <source>
        <dbReference type="ARBA" id="ARBA00023098"/>
    </source>
</evidence>
<evidence type="ECO:0000256" key="1">
    <source>
        <dbReference type="ARBA" id="ARBA00004247"/>
    </source>
</evidence>
<comment type="catalytic activity">
    <reaction evidence="25">
        <text>1-hexadecanoyl-2-(9Z)-octadecenoyl-3-octadecanoyl-sn-glycerol + H2O = 2-(9Z-octadecenoyl)-3-octadecanoyl-sn-glycerol + hexadecanoate + H(+)</text>
        <dbReference type="Rhea" id="RHEA:41107"/>
        <dbReference type="ChEBI" id="CHEBI:7896"/>
        <dbReference type="ChEBI" id="CHEBI:15377"/>
        <dbReference type="ChEBI" id="CHEBI:15378"/>
        <dbReference type="ChEBI" id="CHEBI:75558"/>
        <dbReference type="ChEBI" id="CHEBI:77623"/>
    </reaction>
    <physiologicalReaction direction="left-to-right" evidence="25">
        <dbReference type="Rhea" id="RHEA:41108"/>
    </physiologicalReaction>
</comment>
<dbReference type="EMBL" id="JAICCE010000001">
    <property type="protein sequence ID" value="KAG9282965.1"/>
    <property type="molecule type" value="Genomic_DNA"/>
</dbReference>
<comment type="catalytic activity">
    <reaction evidence="35">
        <text>1-octadecanoyl-2-(9Z,12Z)-octadecadienoyl-sn-glycerol + H2O = 1-octadecanoyl-sn-glycerol + (9Z,12Z)-octadecadienoate + H(+)</text>
        <dbReference type="Rhea" id="RHEA:40927"/>
        <dbReference type="ChEBI" id="CHEBI:15377"/>
        <dbReference type="ChEBI" id="CHEBI:15378"/>
        <dbReference type="ChEBI" id="CHEBI:30245"/>
        <dbReference type="ChEBI" id="CHEBI:75550"/>
        <dbReference type="ChEBI" id="CHEBI:77097"/>
    </reaction>
    <physiologicalReaction direction="left-to-right" evidence="35">
        <dbReference type="Rhea" id="RHEA:40928"/>
    </physiologicalReaction>
</comment>